<dbReference type="EMBL" id="CP016591">
    <property type="protein sequence ID" value="ANY18669.1"/>
    <property type="molecule type" value="Genomic_DNA"/>
</dbReference>
<evidence type="ECO:0000259" key="1">
    <source>
        <dbReference type="Pfam" id="PF09019"/>
    </source>
</evidence>
<dbReference type="GO" id="GO:0003677">
    <property type="term" value="F:DNA binding"/>
    <property type="evidence" value="ECO:0007669"/>
    <property type="project" value="InterPro"/>
</dbReference>
<dbReference type="InterPro" id="IPR015109">
    <property type="entry name" value="Restrct_endonuc_II_EcoRII_C"/>
</dbReference>
<feature type="domain" description="Restriction endonuclease type II EcoRII C-terminal" evidence="1">
    <location>
        <begin position="228"/>
        <end position="396"/>
    </location>
</feature>
<evidence type="ECO:0000313" key="3">
    <source>
        <dbReference type="Proteomes" id="UP000092932"/>
    </source>
</evidence>
<keyword evidence="3" id="KW-1185">Reference proteome</keyword>
<name>A0A1B2A930_9SPHN</name>
<dbReference type="Pfam" id="PF09019">
    <property type="entry name" value="EcoRII-C"/>
    <property type="match status" value="1"/>
</dbReference>
<sequence>MSVAAKRLAAVDTSASQSNQHEVTGSKVLLRILGEQTRSFPRGGADARFEATYIWLGAEQEALSEEGKLSWYDSRAKDPKRSAEWRLYYQTNTITDMMRPGDTLFVAHRPDDRLFFIVTPDGTTIQSQLLWLFGLSEQPGLQFEQRELTPDTSGELDFAARYILDELGLDPDEPEADMLDGLIAPFGLTFPTTRVFSHLARKSLPGLSARDEPDATLLAWMEREELMFRRLERRVVAERIANGFLSAGDADVEGFLGFSLSVQNRRKARAGQALENHLEALFTENGIRYVRGAETENRNKPDFLFPGQQEYRDDTFDPARLTMLGAKSTLKDRWRQVLSEATRIPEKHLLTLAPGISENQTDEMRAKHLQLVVPKRLHDTYRPAQQEWLMDVADFLKLVARRQVEAQFSPGL</sequence>
<dbReference type="InterPro" id="IPR011335">
    <property type="entry name" value="Restrct_endonuc-II-like"/>
</dbReference>
<dbReference type="STRING" id="692370.A6F68_00133"/>
<dbReference type="RefSeq" id="WP_232308169.1">
    <property type="nucleotide sequence ID" value="NZ_CP016591.1"/>
</dbReference>
<dbReference type="InterPro" id="IPR038365">
    <property type="entry name" value="EcoRII_C_sf"/>
</dbReference>
<keyword evidence="2" id="KW-0378">Hydrolase</keyword>
<dbReference type="REBASE" id="156029">
    <property type="entry name" value="Ado22672ORF134P"/>
</dbReference>
<accession>A0A1B2A930</accession>
<dbReference type="AlphaFoldDB" id="A0A1B2A930"/>
<evidence type="ECO:0000313" key="2">
    <source>
        <dbReference type="EMBL" id="ANY18669.1"/>
    </source>
</evidence>
<dbReference type="GO" id="GO:0009036">
    <property type="term" value="F:type II site-specific deoxyribonuclease activity"/>
    <property type="evidence" value="ECO:0007669"/>
    <property type="project" value="UniProtKB-EC"/>
</dbReference>
<dbReference type="PATRIC" id="fig|692370.5.peg.139"/>
<dbReference type="EC" id="3.1.21.4" evidence="2"/>
<dbReference type="GO" id="GO:0009307">
    <property type="term" value="P:DNA restriction-modification system"/>
    <property type="evidence" value="ECO:0007669"/>
    <property type="project" value="InterPro"/>
</dbReference>
<organism evidence="2 3">
    <name type="scientific">Tsuneonella dongtanensis</name>
    <dbReference type="NCBI Taxonomy" id="692370"/>
    <lineage>
        <taxon>Bacteria</taxon>
        <taxon>Pseudomonadati</taxon>
        <taxon>Pseudomonadota</taxon>
        <taxon>Alphaproteobacteria</taxon>
        <taxon>Sphingomonadales</taxon>
        <taxon>Erythrobacteraceae</taxon>
        <taxon>Tsuneonella</taxon>
    </lineage>
</organism>
<reference evidence="2 3" key="1">
    <citation type="submission" date="2016-07" db="EMBL/GenBank/DDBJ databases">
        <title>Complete genome sequence of Altererythrobacter dongtanensis KCTC 22672, a type strain with esterase isolated from tidal flat.</title>
        <authorList>
            <person name="Cheng H."/>
            <person name="Wu Y.-H."/>
            <person name="Zhou P."/>
            <person name="Huo Y.-Y."/>
            <person name="Wang C.-S."/>
            <person name="Xu X.-W."/>
        </authorList>
    </citation>
    <scope>NUCLEOTIDE SEQUENCE [LARGE SCALE GENOMIC DNA]</scope>
    <source>
        <strain evidence="2 3">KCTC 22672</strain>
    </source>
</reference>
<dbReference type="SUPFAM" id="SSF52980">
    <property type="entry name" value="Restriction endonuclease-like"/>
    <property type="match status" value="1"/>
</dbReference>
<dbReference type="KEGG" id="ado:A6F68_00133"/>
<protein>
    <submittedName>
        <fullName evidence="2">Type-2 restriction enzyme EcoRII</fullName>
        <ecNumber evidence="2">3.1.21.4</ecNumber>
    </submittedName>
</protein>
<proteinExistence type="predicted"/>
<gene>
    <name evidence="2" type="primary">ecoRIIR</name>
    <name evidence="2" type="ORF">A6F68_00133</name>
</gene>
<dbReference type="Gene3D" id="3.40.91.80">
    <property type="match status" value="1"/>
</dbReference>
<dbReference type="Proteomes" id="UP000092932">
    <property type="component" value="Chromosome"/>
</dbReference>